<reference evidence="2" key="2">
    <citation type="submission" date="2025-09" db="UniProtKB">
        <authorList>
            <consortium name="Ensembl"/>
        </authorList>
    </citation>
    <scope>IDENTIFICATION</scope>
</reference>
<evidence type="ECO:0000313" key="3">
    <source>
        <dbReference type="Proteomes" id="UP000472270"/>
    </source>
</evidence>
<sequence length="81" mass="9373">MTMKEQINCPLLRRKENDLKLPVNTVTIRSCLIEAKLSARSPCKAPLLKKCHVQNLLKFAKEHIDCKIVLFRTSGHRQYVI</sequence>
<accession>A0A673LFM0</accession>
<dbReference type="Ensembl" id="ENSSRHT00000078152.1">
    <property type="protein sequence ID" value="ENSSRHP00000076079.1"/>
    <property type="gene ID" value="ENSSRHG00000037782.1"/>
</dbReference>
<proteinExistence type="predicted"/>
<dbReference type="AlphaFoldDB" id="A0A673LFM0"/>
<organism evidence="2 3">
    <name type="scientific">Sinocyclocheilus rhinocerous</name>
    <dbReference type="NCBI Taxonomy" id="307959"/>
    <lineage>
        <taxon>Eukaryota</taxon>
        <taxon>Metazoa</taxon>
        <taxon>Chordata</taxon>
        <taxon>Craniata</taxon>
        <taxon>Vertebrata</taxon>
        <taxon>Euteleostomi</taxon>
        <taxon>Actinopterygii</taxon>
        <taxon>Neopterygii</taxon>
        <taxon>Teleostei</taxon>
        <taxon>Ostariophysi</taxon>
        <taxon>Cypriniformes</taxon>
        <taxon>Cyprinidae</taxon>
        <taxon>Cyprininae</taxon>
        <taxon>Sinocyclocheilus</taxon>
    </lineage>
</organism>
<reference evidence="2" key="1">
    <citation type="submission" date="2025-08" db="UniProtKB">
        <authorList>
            <consortium name="Ensembl"/>
        </authorList>
    </citation>
    <scope>IDENTIFICATION</scope>
</reference>
<dbReference type="InterPro" id="IPR002492">
    <property type="entry name" value="Transposase_Tc1-like"/>
</dbReference>
<name>A0A673LFM0_9TELE</name>
<dbReference type="Proteomes" id="UP000472270">
    <property type="component" value="Unassembled WGS sequence"/>
</dbReference>
<evidence type="ECO:0000259" key="1">
    <source>
        <dbReference type="Pfam" id="PF01498"/>
    </source>
</evidence>
<keyword evidence="3" id="KW-1185">Reference proteome</keyword>
<dbReference type="GO" id="GO:0006313">
    <property type="term" value="P:DNA transposition"/>
    <property type="evidence" value="ECO:0007669"/>
    <property type="project" value="InterPro"/>
</dbReference>
<protein>
    <recommendedName>
        <fullName evidence="1">Transposase Tc1-like domain-containing protein</fullName>
    </recommendedName>
</protein>
<evidence type="ECO:0000313" key="2">
    <source>
        <dbReference type="Ensembl" id="ENSSRHP00000076079.1"/>
    </source>
</evidence>
<dbReference type="GO" id="GO:0003677">
    <property type="term" value="F:DNA binding"/>
    <property type="evidence" value="ECO:0007669"/>
    <property type="project" value="InterPro"/>
</dbReference>
<dbReference type="GO" id="GO:0015074">
    <property type="term" value="P:DNA integration"/>
    <property type="evidence" value="ECO:0007669"/>
    <property type="project" value="InterPro"/>
</dbReference>
<feature type="domain" description="Transposase Tc1-like" evidence="1">
    <location>
        <begin position="17"/>
        <end position="65"/>
    </location>
</feature>
<dbReference type="Pfam" id="PF01498">
    <property type="entry name" value="HTH_Tnp_Tc3_2"/>
    <property type="match status" value="1"/>
</dbReference>